<evidence type="ECO:0000256" key="7">
    <source>
        <dbReference type="ARBA" id="ARBA00023273"/>
    </source>
</evidence>
<dbReference type="RefSeq" id="XP_029281704.1">
    <property type="nucleotide sequence ID" value="XM_029425844.1"/>
</dbReference>
<keyword evidence="14" id="KW-1185">Reference proteome</keyword>
<gene>
    <name evidence="15" type="primary">drc1</name>
</gene>
<comment type="subcellular location">
    <subcellularLocation>
        <location evidence="1">Cytoplasm</location>
        <location evidence="1">Cytoskeleton</location>
        <location evidence="1">Flagellum axoneme</location>
    </subcellularLocation>
</comment>
<feature type="coiled-coil region" evidence="10">
    <location>
        <begin position="157"/>
        <end position="235"/>
    </location>
</feature>
<dbReference type="PANTHER" id="PTHR21625:SF1">
    <property type="entry name" value="DYNEIN REGULATORY COMPLEX PROTEIN 1"/>
    <property type="match status" value="1"/>
</dbReference>
<evidence type="ECO:0000256" key="1">
    <source>
        <dbReference type="ARBA" id="ARBA00004611"/>
    </source>
</evidence>
<dbReference type="GeneID" id="115003904"/>
<comment type="similarity">
    <text evidence="2">Belongs to the DRC1 family.</text>
</comment>
<dbReference type="GO" id="GO:0003352">
    <property type="term" value="P:regulation of cilium movement"/>
    <property type="evidence" value="ECO:0007669"/>
    <property type="project" value="TreeGrafter"/>
</dbReference>
<dbReference type="Proteomes" id="UP000504630">
    <property type="component" value="Chromosome 24"/>
</dbReference>
<accession>A0A6J2P8L5</accession>
<evidence type="ECO:0000256" key="6">
    <source>
        <dbReference type="ARBA" id="ARBA00023069"/>
    </source>
</evidence>
<evidence type="ECO:0000256" key="3">
    <source>
        <dbReference type="ARBA" id="ARBA00013815"/>
    </source>
</evidence>
<dbReference type="OrthoDB" id="10260459at2759"/>
<evidence type="ECO:0000256" key="10">
    <source>
        <dbReference type="SAM" id="Coils"/>
    </source>
</evidence>
<evidence type="ECO:0000313" key="14">
    <source>
        <dbReference type="Proteomes" id="UP000504630"/>
    </source>
</evidence>
<organism evidence="14 15">
    <name type="scientific">Cottoperca gobio</name>
    <name type="common">Frogmouth</name>
    <name type="synonym">Aphritis gobio</name>
    <dbReference type="NCBI Taxonomy" id="56716"/>
    <lineage>
        <taxon>Eukaryota</taxon>
        <taxon>Metazoa</taxon>
        <taxon>Chordata</taxon>
        <taxon>Craniata</taxon>
        <taxon>Vertebrata</taxon>
        <taxon>Euteleostomi</taxon>
        <taxon>Actinopterygii</taxon>
        <taxon>Neopterygii</taxon>
        <taxon>Teleostei</taxon>
        <taxon>Neoteleostei</taxon>
        <taxon>Acanthomorphata</taxon>
        <taxon>Eupercaria</taxon>
        <taxon>Perciformes</taxon>
        <taxon>Notothenioidei</taxon>
        <taxon>Bovichtidae</taxon>
        <taxon>Cottoperca</taxon>
    </lineage>
</organism>
<dbReference type="GO" id="GO:0060285">
    <property type="term" value="P:cilium-dependent cell motility"/>
    <property type="evidence" value="ECO:0007669"/>
    <property type="project" value="TreeGrafter"/>
</dbReference>
<evidence type="ECO:0000313" key="15">
    <source>
        <dbReference type="RefSeq" id="XP_029281704.1"/>
    </source>
</evidence>
<evidence type="ECO:0000256" key="9">
    <source>
        <dbReference type="ARBA" id="ARBA00046115"/>
    </source>
</evidence>
<evidence type="ECO:0000259" key="12">
    <source>
        <dbReference type="Pfam" id="PF14772"/>
    </source>
</evidence>
<dbReference type="KEGG" id="cgob:115003904"/>
<keyword evidence="4" id="KW-0282">Flagellum</keyword>
<keyword evidence="7" id="KW-0966">Cell projection</keyword>
<dbReference type="InParanoid" id="A0A6J2P8L5"/>
<feature type="region of interest" description="Disordered" evidence="11">
    <location>
        <begin position="1"/>
        <end position="58"/>
    </location>
</feature>
<keyword evidence="6" id="KW-0969">Cilium</keyword>
<sequence>MLQLGSQEVPVTFTQHTLNVEEVDKDPEGSSELSVMSEIQEANNGVSTQEGEEDPSMEVHEEFNKPQVEEEEETEKLIPPQRMIDLQRDLTTLVTNIQTAADAKESMRRTEVEEACRIRLERLENDVKSSQEIFEQITIGWSISQQKTIPQEIQEALNNQQQLCAALIEDKKKLINDLQQELKSGDDRYVKDLRKQAEELDLMMERMEEQITTLIKAYREELAQIERVHQQESEILLTRDETEWDKHLKNLCDEELERLAQRNEKVSEYEAVIHNLMLETTDKYCLIQTEQNTKFQIIDREQQKTKADNIILRINIIKQTDLVAVRKFSLTNMKSRIYSMETHIKNMVSKYSIERNKFNKKCRDLSKDYKRNILQYERIQKKIKHFAVADARTFEEMWLMMEAEVKQLAESVLVIDSQICKQHLGLAWQRPPMEFMELSGPVQPQKQVWRPGGQAVSQLFHTRQALQGSQRMMDLSVGPRLETDSTDMEMYKEGTAVQSVSGAEVHERKLPMETLKKVMELLCDEAGFLMEDTLLNLLAPLEKEEQTVVKLGSLLFAFGMEEEDVPKLAAFLLNYKHQQREQTEVRKDRDEMLAQNMFVLSQGESSNKEEEVETKSTTRVTSELIDPNYVVPALRTFLQQHVRSRESSACQHHSFQVEARDTSQDEAYWESMGNIISEDKMKLWDAAENTLKQYHAVMTDISELVPEIQSLKQQNTELRMLLQQSLNSKVSREVKKQ</sequence>
<dbReference type="CTD" id="92749"/>
<name>A0A6J2P8L5_COTGO</name>
<dbReference type="GO" id="GO:0005858">
    <property type="term" value="C:axonemal dynein complex"/>
    <property type="evidence" value="ECO:0007669"/>
    <property type="project" value="InterPro"/>
</dbReference>
<feature type="domain" description="Dynein regulatory complex protein 1 C-terminal" evidence="13">
    <location>
        <begin position="667"/>
        <end position="726"/>
    </location>
</feature>
<keyword evidence="5 10" id="KW-0175">Coiled coil</keyword>
<protein>
    <recommendedName>
        <fullName evidence="3">Dynein regulatory complex protein 1</fullName>
    </recommendedName>
    <alternativeName>
        <fullName evidence="8">Coiled-coil domain-containing protein 164</fullName>
    </alternativeName>
</protein>
<dbReference type="Pfam" id="PF14775">
    <property type="entry name" value="NYD-SP28_assoc"/>
    <property type="match status" value="1"/>
</dbReference>
<dbReference type="AlphaFoldDB" id="A0A6J2P8L5"/>
<dbReference type="InterPro" id="IPR029440">
    <property type="entry name" value="DRC1_C"/>
</dbReference>
<comment type="function">
    <text evidence="9">Component of the nexin-dynein regulatory complex (N-DRC) a key regulator of ciliary/flagellar motility which maintains the alignment and integrity of the distal axoneme and regulates microtubule sliding in motile axonemes. Plays a critical role in the assembly of N-DRC and also stabilizes the assembly of multiple inner dynein arms and radial spokes. Coassembles with CCDC65/DRC2 to form a central scaffold needed for assembly of the N-DRC and its attachment to the outer doublet microtubules.</text>
</comment>
<dbReference type="GO" id="GO:0070286">
    <property type="term" value="P:axonemal dynein complex assembly"/>
    <property type="evidence" value="ECO:0007669"/>
    <property type="project" value="InterPro"/>
</dbReference>
<evidence type="ECO:0000256" key="5">
    <source>
        <dbReference type="ARBA" id="ARBA00023054"/>
    </source>
</evidence>
<evidence type="ECO:0000256" key="11">
    <source>
        <dbReference type="SAM" id="MobiDB-lite"/>
    </source>
</evidence>
<dbReference type="FunCoup" id="A0A6J2P8L5">
    <property type="interactions" value="158"/>
</dbReference>
<reference evidence="15" key="1">
    <citation type="submission" date="2025-08" db="UniProtKB">
        <authorList>
            <consortium name="RefSeq"/>
        </authorList>
    </citation>
    <scope>IDENTIFICATION</scope>
</reference>
<evidence type="ECO:0000256" key="2">
    <source>
        <dbReference type="ARBA" id="ARBA00009688"/>
    </source>
</evidence>
<evidence type="ECO:0000259" key="13">
    <source>
        <dbReference type="Pfam" id="PF14775"/>
    </source>
</evidence>
<proteinExistence type="inferred from homology"/>
<dbReference type="InterPro" id="IPR039750">
    <property type="entry name" value="DRC1/DRC2"/>
</dbReference>
<dbReference type="Pfam" id="PF14772">
    <property type="entry name" value="NYD-SP28"/>
    <property type="match status" value="1"/>
</dbReference>
<feature type="compositionally biased region" description="Polar residues" evidence="11">
    <location>
        <begin position="40"/>
        <end position="49"/>
    </location>
</feature>
<evidence type="ECO:0000256" key="4">
    <source>
        <dbReference type="ARBA" id="ARBA00022846"/>
    </source>
</evidence>
<dbReference type="PANTHER" id="PTHR21625">
    <property type="entry name" value="NYD-SP28 PROTEIN"/>
    <property type="match status" value="1"/>
</dbReference>
<feature type="domain" description="Dynein regulatory complex protein 1/2 N-terminal" evidence="12">
    <location>
        <begin position="100"/>
        <end position="199"/>
    </location>
</feature>
<evidence type="ECO:0000256" key="8">
    <source>
        <dbReference type="ARBA" id="ARBA00031554"/>
    </source>
</evidence>
<dbReference type="InterPro" id="IPR039505">
    <property type="entry name" value="DRC1/2_N"/>
</dbReference>